<gene>
    <name evidence="1" type="ORF">BJX68DRAFT_249283</name>
</gene>
<dbReference type="PANTHER" id="PTHR37540">
    <property type="entry name" value="TRANSCRIPTION FACTOR (ACR-2), PUTATIVE-RELATED-RELATED"/>
    <property type="match status" value="1"/>
</dbReference>
<comment type="caution">
    <text evidence="1">The sequence shown here is derived from an EMBL/GenBank/DDBJ whole genome shotgun (WGS) entry which is preliminary data.</text>
</comment>
<evidence type="ECO:0008006" key="3">
    <source>
        <dbReference type="Google" id="ProtNLM"/>
    </source>
</evidence>
<proteinExistence type="predicted"/>
<dbReference type="RefSeq" id="XP_070892809.1">
    <property type="nucleotide sequence ID" value="XM_071042076.1"/>
</dbReference>
<dbReference type="Proteomes" id="UP001610444">
    <property type="component" value="Unassembled WGS sequence"/>
</dbReference>
<evidence type="ECO:0000313" key="1">
    <source>
        <dbReference type="EMBL" id="KAL2838046.1"/>
    </source>
</evidence>
<sequence>MPQYPIPARNHFPLLIHHYCVASLLPETHRLPNSLTTHLHTTWMIRAMADPCLFHATLFCASAHLDLLQGKPHSRTTVFHQSCAMMALRERLKGGKICYETAATGLALVYYNMTAFDTETALIHKQGILQMLMMNKDRGPDFMALAGLANLILLGVAVVMNQQPSKILAISGRTESSLSTIHLLARPSNLLSVGLIRSRKRKSDILTKTSLGQLQNVLDFIIAAENNPSLADTPRQQVSLHLIRQPEPAPTAPDFGAPSTNLTTSKAAQNINQCVHLVCSIFWTLVPHGLQPGDREVSELSPSSSFTSDTVRSTHLCALYGVIQELDHISWQKHAPELYIWICLTAAAACGTPSARIPFIAAVTPIVSASDSADLVLTRDSWRYFEWLAGFGCRI</sequence>
<reference evidence="1 2" key="1">
    <citation type="submission" date="2024-07" db="EMBL/GenBank/DDBJ databases">
        <title>Section-level genome sequencing and comparative genomics of Aspergillus sections Usti and Cavernicolus.</title>
        <authorList>
            <consortium name="Lawrence Berkeley National Laboratory"/>
            <person name="Nybo J.L."/>
            <person name="Vesth T.C."/>
            <person name="Theobald S."/>
            <person name="Frisvad J.C."/>
            <person name="Larsen T.O."/>
            <person name="Kjaerboelling I."/>
            <person name="Rothschild-Mancinelli K."/>
            <person name="Lyhne E.K."/>
            <person name="Kogle M.E."/>
            <person name="Barry K."/>
            <person name="Clum A."/>
            <person name="Na H."/>
            <person name="Ledsgaard L."/>
            <person name="Lin J."/>
            <person name="Lipzen A."/>
            <person name="Kuo A."/>
            <person name="Riley R."/>
            <person name="Mondo S."/>
            <person name="LaButti K."/>
            <person name="Haridas S."/>
            <person name="Pangalinan J."/>
            <person name="Salamov A.A."/>
            <person name="Simmons B.A."/>
            <person name="Magnuson J.K."/>
            <person name="Chen J."/>
            <person name="Drula E."/>
            <person name="Henrissat B."/>
            <person name="Wiebenga A."/>
            <person name="Lubbers R.J."/>
            <person name="Gomes A.C."/>
            <person name="Macurrencykelacurrency M.R."/>
            <person name="Stajich J."/>
            <person name="Grigoriev I.V."/>
            <person name="Mortensen U.H."/>
            <person name="De vries R.P."/>
            <person name="Baker S.E."/>
            <person name="Andersen M.R."/>
        </authorList>
    </citation>
    <scope>NUCLEOTIDE SEQUENCE [LARGE SCALE GENOMIC DNA]</scope>
    <source>
        <strain evidence="1 2">CBS 756.74</strain>
    </source>
</reference>
<dbReference type="GeneID" id="98157240"/>
<protein>
    <recommendedName>
        <fullName evidence="3">Fungal-specific transcription factor domain-containing protein</fullName>
    </recommendedName>
</protein>
<keyword evidence="2" id="KW-1185">Reference proteome</keyword>
<evidence type="ECO:0000313" key="2">
    <source>
        <dbReference type="Proteomes" id="UP001610444"/>
    </source>
</evidence>
<organism evidence="1 2">
    <name type="scientific">Aspergillus pseudodeflectus</name>
    <dbReference type="NCBI Taxonomy" id="176178"/>
    <lineage>
        <taxon>Eukaryota</taxon>
        <taxon>Fungi</taxon>
        <taxon>Dikarya</taxon>
        <taxon>Ascomycota</taxon>
        <taxon>Pezizomycotina</taxon>
        <taxon>Eurotiomycetes</taxon>
        <taxon>Eurotiomycetidae</taxon>
        <taxon>Eurotiales</taxon>
        <taxon>Aspergillaceae</taxon>
        <taxon>Aspergillus</taxon>
        <taxon>Aspergillus subgen. Nidulantes</taxon>
    </lineage>
</organism>
<name>A0ABR4JDU4_9EURO</name>
<dbReference type="PANTHER" id="PTHR37540:SF5">
    <property type="entry name" value="TRANSCRIPTION FACTOR DOMAIN-CONTAINING PROTEIN"/>
    <property type="match status" value="1"/>
</dbReference>
<dbReference type="EMBL" id="JBFXLR010000089">
    <property type="protein sequence ID" value="KAL2838046.1"/>
    <property type="molecule type" value="Genomic_DNA"/>
</dbReference>
<accession>A0ABR4JDU4</accession>